<organism evidence="4 5">
    <name type="scientific">Cyanidiococcus yangmingshanensis</name>
    <dbReference type="NCBI Taxonomy" id="2690220"/>
    <lineage>
        <taxon>Eukaryota</taxon>
        <taxon>Rhodophyta</taxon>
        <taxon>Bangiophyceae</taxon>
        <taxon>Cyanidiales</taxon>
        <taxon>Cyanidiaceae</taxon>
        <taxon>Cyanidiococcus</taxon>
    </lineage>
</organism>
<feature type="region of interest" description="Disordered" evidence="2">
    <location>
        <begin position="35"/>
        <end position="57"/>
    </location>
</feature>
<dbReference type="InterPro" id="IPR006968">
    <property type="entry name" value="RUS_fam"/>
</dbReference>
<feature type="domain" description="Protein root UVB sensitive/RUS" evidence="3">
    <location>
        <begin position="379"/>
        <end position="599"/>
    </location>
</feature>
<evidence type="ECO:0000256" key="2">
    <source>
        <dbReference type="SAM" id="MobiDB-lite"/>
    </source>
</evidence>
<dbReference type="OrthoDB" id="364779at2759"/>
<gene>
    <name evidence="4" type="ORF">F1559_004899</name>
</gene>
<reference evidence="4 5" key="1">
    <citation type="journal article" date="2020" name="J. Phycol.">
        <title>Comparative genome analysis reveals Cyanidiococcus gen. nov., a new extremophilic red algal genus sister to Cyanidioschyzon (Cyanidioschyzonaceae, Rhodophyta).</title>
        <authorList>
            <person name="Liu S.-L."/>
            <person name="Chiang Y.-R."/>
            <person name="Yoon H.S."/>
            <person name="Fu H.-Y."/>
        </authorList>
    </citation>
    <scope>NUCLEOTIDE SEQUENCE [LARGE SCALE GENOMIC DNA]</scope>
    <source>
        <strain evidence="4 5">THAL066</strain>
    </source>
</reference>
<comment type="caution">
    <text evidence="4">The sequence shown here is derived from an EMBL/GenBank/DDBJ whole genome shotgun (WGS) entry which is preliminary data.</text>
</comment>
<proteinExistence type="inferred from homology"/>
<protein>
    <recommendedName>
        <fullName evidence="3">Protein root UVB sensitive/RUS domain-containing protein</fullName>
    </recommendedName>
</protein>
<keyword evidence="5" id="KW-1185">Reference proteome</keyword>
<dbReference type="PANTHER" id="PTHR12770">
    <property type="entry name" value="RUS1 FAMILY PROTEIN C16ORF58"/>
    <property type="match status" value="1"/>
</dbReference>
<dbReference type="Proteomes" id="UP000530660">
    <property type="component" value="Unassembled WGS sequence"/>
</dbReference>
<dbReference type="PANTHER" id="PTHR12770:SF20">
    <property type="entry name" value="PROTEIN ROOT UVB SENSITIVE 6"/>
    <property type="match status" value="1"/>
</dbReference>
<dbReference type="AlphaFoldDB" id="A0A7J7IQ07"/>
<dbReference type="Pfam" id="PF04884">
    <property type="entry name" value="UVB_sens_prot"/>
    <property type="match status" value="1"/>
</dbReference>
<sequence>MQVAGFMFAPAVRVAAACVHDRLRFSDPQICSKSLPSHAAQHPVSCQNRESFGERSRSRAAALQETLRLARRQWEHGTRSATFQTSRGRPRRRQSLVLVLLAPGVNLRLDDNAALTDGIIRAARYGSQFGVVVPAETLEKHALIIHDLDEQLRKRGSYLGVIDSQRLAHLRATLGTSCTIVIQACIGAEACIKALSSCTVFWSATTKPGKEPISAPEWLPPAQLSLEALRLPSRASATPVAADPDFRERAVLRALREAAPQMQLNALEQRFQQALNLGVLSRARLRFEWGKHQHPSEPHRLPMLLLGVALSGSLFNPCPRRCYALTVYDIHGNHKRELRWDAKRHRFVFRERDGDLDYEAEFWSFARRKWLWLKQSFIPEDVTADYYEFAKWRLFQRLMSSTVGVFGTQALLIALGIKSGNKISQAATISWVLKDGLSRVGKMLWASQLGRDMDADPKRFRFFSALLYSLGNGLEIATRIVPQSFLLVATLANTAKLCSMLTASATRNAMYRSFADRNENIADITAKGEAQITIADLGGMALGIQLSKIIGTSRPKVVATYLILSAVDLFAIWKELRVIEFRTLNLQRTSLVIEHYLKTGLVPNPKQVSAEERVILPEPLPRHAFVPFSRLVQDEHDAEQLIGRFGAAKFLLRFGDVHRPWTWLRRSRAGIVLHRDAGQRDIFRAILCWNLLRLGLVENEDDLLSKSELMMEQSTDSCSRSRLANFRVSQIQASRVLVTRDAGHLYRQRVVSLPSARCECISSSPSWNWQQCLLFTKSMLTIRRAQKEICLLPD</sequence>
<evidence type="ECO:0000256" key="1">
    <source>
        <dbReference type="ARBA" id="ARBA00007558"/>
    </source>
</evidence>
<evidence type="ECO:0000259" key="3">
    <source>
        <dbReference type="Pfam" id="PF04884"/>
    </source>
</evidence>
<name>A0A7J7IQ07_9RHOD</name>
<dbReference type="InterPro" id="IPR054549">
    <property type="entry name" value="UVB_sens_RUS_dom"/>
</dbReference>
<evidence type="ECO:0000313" key="5">
    <source>
        <dbReference type="Proteomes" id="UP000530660"/>
    </source>
</evidence>
<dbReference type="EMBL" id="VWRR01000003">
    <property type="protein sequence ID" value="KAF6004644.1"/>
    <property type="molecule type" value="Genomic_DNA"/>
</dbReference>
<accession>A0A7J7IQ07</accession>
<evidence type="ECO:0000313" key="4">
    <source>
        <dbReference type="EMBL" id="KAF6004644.1"/>
    </source>
</evidence>
<comment type="similarity">
    <text evidence="1">Belongs to the RUS1 family.</text>
</comment>